<feature type="compositionally biased region" description="Polar residues" evidence="1">
    <location>
        <begin position="51"/>
        <end position="66"/>
    </location>
</feature>
<reference evidence="2" key="1">
    <citation type="submission" date="2020-10" db="EMBL/GenBank/DDBJ databases">
        <authorList>
            <person name="Kikuchi T."/>
        </authorList>
    </citation>
    <scope>NUCLEOTIDE SEQUENCE</scope>
    <source>
        <strain evidence="2">NKZ352</strain>
    </source>
</reference>
<evidence type="ECO:0000313" key="3">
    <source>
        <dbReference type="Proteomes" id="UP000835052"/>
    </source>
</evidence>
<comment type="caution">
    <text evidence="2">The sequence shown here is derived from an EMBL/GenBank/DDBJ whole genome shotgun (WGS) entry which is preliminary data.</text>
</comment>
<keyword evidence="3" id="KW-1185">Reference proteome</keyword>
<accession>A0A8S1HQU6</accession>
<evidence type="ECO:0000256" key="1">
    <source>
        <dbReference type="SAM" id="MobiDB-lite"/>
    </source>
</evidence>
<gene>
    <name evidence="2" type="ORF">CAUJ_LOCUS14932</name>
</gene>
<evidence type="ECO:0000313" key="2">
    <source>
        <dbReference type="EMBL" id="CAD6199027.1"/>
    </source>
</evidence>
<feature type="region of interest" description="Disordered" evidence="1">
    <location>
        <begin position="51"/>
        <end position="74"/>
    </location>
</feature>
<sequence>MASVQFTIILAPDRRLGRSPANITPPSRCTRVTVATTVATTTAFTPESILPSTVLPTAPTDPSSSRDLSDELPA</sequence>
<proteinExistence type="predicted"/>
<protein>
    <submittedName>
        <fullName evidence="2">Uncharacterized protein</fullName>
    </submittedName>
</protein>
<dbReference type="EMBL" id="CAJGYM010000150">
    <property type="protein sequence ID" value="CAD6199027.1"/>
    <property type="molecule type" value="Genomic_DNA"/>
</dbReference>
<dbReference type="AlphaFoldDB" id="A0A8S1HQU6"/>
<name>A0A8S1HQU6_9PELO</name>
<dbReference type="Proteomes" id="UP000835052">
    <property type="component" value="Unassembled WGS sequence"/>
</dbReference>
<organism evidence="2 3">
    <name type="scientific">Caenorhabditis auriculariae</name>
    <dbReference type="NCBI Taxonomy" id="2777116"/>
    <lineage>
        <taxon>Eukaryota</taxon>
        <taxon>Metazoa</taxon>
        <taxon>Ecdysozoa</taxon>
        <taxon>Nematoda</taxon>
        <taxon>Chromadorea</taxon>
        <taxon>Rhabditida</taxon>
        <taxon>Rhabditina</taxon>
        <taxon>Rhabditomorpha</taxon>
        <taxon>Rhabditoidea</taxon>
        <taxon>Rhabditidae</taxon>
        <taxon>Peloderinae</taxon>
        <taxon>Caenorhabditis</taxon>
    </lineage>
</organism>